<dbReference type="EMBL" id="CACSLK010011313">
    <property type="protein sequence ID" value="CAA0813511.1"/>
    <property type="molecule type" value="Genomic_DNA"/>
</dbReference>
<dbReference type="OrthoDB" id="650808at2759"/>
<dbReference type="AlphaFoldDB" id="A0A9N7MT40"/>
<evidence type="ECO:0000313" key="1">
    <source>
        <dbReference type="EMBL" id="CAA0813511.1"/>
    </source>
</evidence>
<dbReference type="PANTHER" id="PTHR35485:SF4">
    <property type="entry name" value="EXPRESSED PROTEIN"/>
    <property type="match status" value="1"/>
</dbReference>
<reference evidence="1" key="1">
    <citation type="submission" date="2019-12" db="EMBL/GenBank/DDBJ databases">
        <authorList>
            <person name="Scholes J."/>
        </authorList>
    </citation>
    <scope>NUCLEOTIDE SEQUENCE</scope>
</reference>
<sequence length="101" mass="11775">MEGLIPMAYKSLKKNQERRSYECISSEPAQTYKTEDFYTKDVDEEYDHHLKPKTDSTTGSHRSSRKFVGRLGSFSEEDEVFKPKQLVRFKSHKMFSCLNGA</sequence>
<dbReference type="PANTHER" id="PTHR35485">
    <property type="entry name" value="OS01G0888900 PROTEIN"/>
    <property type="match status" value="1"/>
</dbReference>
<evidence type="ECO:0000313" key="2">
    <source>
        <dbReference type="Proteomes" id="UP001153555"/>
    </source>
</evidence>
<keyword evidence="2" id="KW-1185">Reference proteome</keyword>
<organism evidence="1 2">
    <name type="scientific">Striga hermonthica</name>
    <name type="common">Purple witchweed</name>
    <name type="synonym">Buchnera hermonthica</name>
    <dbReference type="NCBI Taxonomy" id="68872"/>
    <lineage>
        <taxon>Eukaryota</taxon>
        <taxon>Viridiplantae</taxon>
        <taxon>Streptophyta</taxon>
        <taxon>Embryophyta</taxon>
        <taxon>Tracheophyta</taxon>
        <taxon>Spermatophyta</taxon>
        <taxon>Magnoliopsida</taxon>
        <taxon>eudicotyledons</taxon>
        <taxon>Gunneridae</taxon>
        <taxon>Pentapetalae</taxon>
        <taxon>asterids</taxon>
        <taxon>lamiids</taxon>
        <taxon>Lamiales</taxon>
        <taxon>Orobanchaceae</taxon>
        <taxon>Buchnereae</taxon>
        <taxon>Striga</taxon>
    </lineage>
</organism>
<accession>A0A9N7MT40</accession>
<dbReference type="Proteomes" id="UP001153555">
    <property type="component" value="Unassembled WGS sequence"/>
</dbReference>
<name>A0A9N7MT40_STRHE</name>
<gene>
    <name evidence="1" type="ORF">SHERM_14070</name>
</gene>
<protein>
    <submittedName>
        <fullName evidence="1">Uncharacterized protein</fullName>
    </submittedName>
</protein>
<proteinExistence type="predicted"/>
<comment type="caution">
    <text evidence="1">The sequence shown here is derived from an EMBL/GenBank/DDBJ whole genome shotgun (WGS) entry which is preliminary data.</text>
</comment>